<dbReference type="GO" id="GO:0003887">
    <property type="term" value="F:DNA-directed DNA polymerase activity"/>
    <property type="evidence" value="ECO:0007669"/>
    <property type="project" value="UniProtKB-KW"/>
</dbReference>
<dbReference type="InterPro" id="IPR041931">
    <property type="entry name" value="DNA_pol3_alpha_thumb_dom"/>
</dbReference>
<dbReference type="RefSeq" id="WP_047763560.1">
    <property type="nucleotide sequence ID" value="NZ_LAQL01000004.1"/>
</dbReference>
<comment type="subcellular location">
    <subcellularLocation>
        <location evidence="1">Cytoplasm</location>
    </subcellularLocation>
</comment>
<dbReference type="PANTHER" id="PTHR32294">
    <property type="entry name" value="DNA POLYMERASE III SUBUNIT ALPHA"/>
    <property type="match status" value="1"/>
</dbReference>
<dbReference type="PANTHER" id="PTHR32294:SF0">
    <property type="entry name" value="DNA POLYMERASE III SUBUNIT ALPHA"/>
    <property type="match status" value="1"/>
</dbReference>
<comment type="caution">
    <text evidence="14">The sequence shown here is derived from an EMBL/GenBank/DDBJ whole genome shotgun (WGS) entry which is preliminary data.</text>
</comment>
<name>A0A0H2MG30_9PROT</name>
<evidence type="ECO:0000256" key="3">
    <source>
        <dbReference type="ARBA" id="ARBA00012417"/>
    </source>
</evidence>
<dbReference type="Proteomes" id="UP000035444">
    <property type="component" value="Unassembled WGS sequence"/>
</dbReference>
<dbReference type="OrthoDB" id="9803237at2"/>
<dbReference type="Gene3D" id="3.20.20.140">
    <property type="entry name" value="Metal-dependent hydrolases"/>
    <property type="match status" value="1"/>
</dbReference>
<evidence type="ECO:0000256" key="10">
    <source>
        <dbReference type="ARBA" id="ARBA00025611"/>
    </source>
</evidence>
<dbReference type="EC" id="2.7.7.7" evidence="3"/>
<keyword evidence="9" id="KW-0239">DNA-directed DNA polymerase</keyword>
<dbReference type="GO" id="GO:0006260">
    <property type="term" value="P:DNA replication"/>
    <property type="evidence" value="ECO:0007669"/>
    <property type="project" value="UniProtKB-KW"/>
</dbReference>
<dbReference type="SMART" id="SM00481">
    <property type="entry name" value="POLIIIAc"/>
    <property type="match status" value="1"/>
</dbReference>
<dbReference type="Pfam" id="PF14579">
    <property type="entry name" value="HHH_6"/>
    <property type="match status" value="1"/>
</dbReference>
<accession>A0A0H2MG30</accession>
<evidence type="ECO:0000256" key="8">
    <source>
        <dbReference type="ARBA" id="ARBA00022705"/>
    </source>
</evidence>
<evidence type="ECO:0000259" key="13">
    <source>
        <dbReference type="SMART" id="SM00481"/>
    </source>
</evidence>
<comment type="function">
    <text evidence="10">DNA polymerase III is a complex, multichain enzyme responsible for most of the replicative synthesis in bacteria. This DNA polymerase also exhibits 3' to 5' exonuclease activity. The alpha chain is the DNA polymerase.</text>
</comment>
<dbReference type="Pfam" id="PF02811">
    <property type="entry name" value="PHP"/>
    <property type="match status" value="1"/>
</dbReference>
<dbReference type="PATRIC" id="fig|1489064.4.peg.2778"/>
<keyword evidence="15" id="KW-1185">Reference proteome</keyword>
<dbReference type="Gene3D" id="1.10.10.1600">
    <property type="entry name" value="Bacterial DNA polymerase III alpha subunit, thumb domain"/>
    <property type="match status" value="1"/>
</dbReference>
<dbReference type="GO" id="GO:0005737">
    <property type="term" value="C:cytoplasm"/>
    <property type="evidence" value="ECO:0007669"/>
    <property type="project" value="UniProtKB-SubCell"/>
</dbReference>
<dbReference type="Pfam" id="PF07733">
    <property type="entry name" value="DNA_pol3_alpha"/>
    <property type="match status" value="1"/>
</dbReference>
<organism evidence="14 15">
    <name type="scientific">Kiloniella spongiae</name>
    <dbReference type="NCBI Taxonomy" id="1489064"/>
    <lineage>
        <taxon>Bacteria</taxon>
        <taxon>Pseudomonadati</taxon>
        <taxon>Pseudomonadota</taxon>
        <taxon>Alphaproteobacteria</taxon>
        <taxon>Rhodospirillales</taxon>
        <taxon>Kiloniellaceae</taxon>
        <taxon>Kiloniella</taxon>
    </lineage>
</organism>
<keyword evidence="5" id="KW-0963">Cytoplasm</keyword>
<keyword evidence="8" id="KW-0235">DNA replication</keyword>
<evidence type="ECO:0000256" key="7">
    <source>
        <dbReference type="ARBA" id="ARBA00022695"/>
    </source>
</evidence>
<dbReference type="SUPFAM" id="SSF89550">
    <property type="entry name" value="PHP domain-like"/>
    <property type="match status" value="1"/>
</dbReference>
<evidence type="ECO:0000256" key="11">
    <source>
        <dbReference type="ARBA" id="ARBA00026073"/>
    </source>
</evidence>
<proteinExistence type="inferred from homology"/>
<dbReference type="STRING" id="1489064.WH96_07635"/>
<dbReference type="Pfam" id="PF17657">
    <property type="entry name" value="DNA_pol3_finger"/>
    <property type="match status" value="1"/>
</dbReference>
<keyword evidence="7" id="KW-0548">Nucleotidyltransferase</keyword>
<dbReference type="InterPro" id="IPR011708">
    <property type="entry name" value="DNA_pol3_alpha_NTPase_dom"/>
</dbReference>
<dbReference type="Gene3D" id="1.10.150.870">
    <property type="match status" value="1"/>
</dbReference>
<evidence type="ECO:0000256" key="4">
    <source>
        <dbReference type="ARBA" id="ARBA00019114"/>
    </source>
</evidence>
<evidence type="ECO:0000256" key="5">
    <source>
        <dbReference type="ARBA" id="ARBA00022490"/>
    </source>
</evidence>
<keyword evidence="6" id="KW-0808">Transferase</keyword>
<evidence type="ECO:0000256" key="9">
    <source>
        <dbReference type="ARBA" id="ARBA00022932"/>
    </source>
</evidence>
<dbReference type="InterPro" id="IPR004013">
    <property type="entry name" value="PHP_dom"/>
</dbReference>
<dbReference type="InterPro" id="IPR003141">
    <property type="entry name" value="Pol/His_phosphatase_N"/>
</dbReference>
<dbReference type="NCBIfam" id="NF004226">
    <property type="entry name" value="PRK05673.1"/>
    <property type="match status" value="1"/>
</dbReference>
<dbReference type="NCBIfam" id="TIGR00594">
    <property type="entry name" value="polc"/>
    <property type="match status" value="1"/>
</dbReference>
<dbReference type="AlphaFoldDB" id="A0A0H2MG30"/>
<evidence type="ECO:0000313" key="14">
    <source>
        <dbReference type="EMBL" id="KLN61479.1"/>
    </source>
</evidence>
<gene>
    <name evidence="14" type="ORF">WH96_07635</name>
</gene>
<feature type="domain" description="Polymerase/histidinol phosphatase N-terminal" evidence="13">
    <location>
        <begin position="7"/>
        <end position="74"/>
    </location>
</feature>
<dbReference type="InterPro" id="IPR049821">
    <property type="entry name" value="PolIIIA_DnaE1_PHP"/>
</dbReference>
<dbReference type="InterPro" id="IPR029460">
    <property type="entry name" value="DNAPol_HHH"/>
</dbReference>
<evidence type="ECO:0000256" key="2">
    <source>
        <dbReference type="ARBA" id="ARBA00009496"/>
    </source>
</evidence>
<dbReference type="GO" id="GO:0008408">
    <property type="term" value="F:3'-5' exonuclease activity"/>
    <property type="evidence" value="ECO:0007669"/>
    <property type="project" value="InterPro"/>
</dbReference>
<comment type="subunit">
    <text evidence="11">DNA polymerase III contains a core (composed of alpha, epsilon and theta chains) that associates with a tau subunit. This core dimerizes to form the POLIII' complex. PolIII' associates with the gamma complex (composed of gamma, delta, delta', psi and chi chains) and with the beta chain to form the complete DNA polymerase III complex.</text>
</comment>
<comment type="similarity">
    <text evidence="2">Belongs to the DNA polymerase type-C family. DnaE subfamily.</text>
</comment>
<protein>
    <recommendedName>
        <fullName evidence="4">DNA polymerase III subunit alpha</fullName>
        <ecNumber evidence="3">2.7.7.7</ecNumber>
    </recommendedName>
</protein>
<dbReference type="CDD" id="cd07433">
    <property type="entry name" value="PHP_PolIIIA_DnaE1"/>
    <property type="match status" value="1"/>
</dbReference>
<reference evidence="14 15" key="1">
    <citation type="submission" date="2015-03" db="EMBL/GenBank/DDBJ databases">
        <title>Genome Sequence of Kiloniella spongiae MEBiC09566, isolated from a marine sponge.</title>
        <authorList>
            <person name="Shao Z."/>
            <person name="Wang L."/>
            <person name="Li X."/>
        </authorList>
    </citation>
    <scope>NUCLEOTIDE SEQUENCE [LARGE SCALE GENOMIC DNA]</scope>
    <source>
        <strain evidence="14 15">MEBiC09566</strain>
    </source>
</reference>
<evidence type="ECO:0000313" key="15">
    <source>
        <dbReference type="Proteomes" id="UP000035444"/>
    </source>
</evidence>
<evidence type="ECO:0000256" key="12">
    <source>
        <dbReference type="ARBA" id="ARBA00049244"/>
    </source>
</evidence>
<dbReference type="EMBL" id="LAQL01000004">
    <property type="protein sequence ID" value="KLN61479.1"/>
    <property type="molecule type" value="Genomic_DNA"/>
</dbReference>
<dbReference type="InterPro" id="IPR016195">
    <property type="entry name" value="Pol/histidinol_Pase-like"/>
</dbReference>
<dbReference type="CDD" id="cd04485">
    <property type="entry name" value="DnaE_OBF"/>
    <property type="match status" value="1"/>
</dbReference>
<evidence type="ECO:0000256" key="1">
    <source>
        <dbReference type="ARBA" id="ARBA00004496"/>
    </source>
</evidence>
<comment type="catalytic activity">
    <reaction evidence="12">
        <text>DNA(n) + a 2'-deoxyribonucleoside 5'-triphosphate = DNA(n+1) + diphosphate</text>
        <dbReference type="Rhea" id="RHEA:22508"/>
        <dbReference type="Rhea" id="RHEA-COMP:17339"/>
        <dbReference type="Rhea" id="RHEA-COMP:17340"/>
        <dbReference type="ChEBI" id="CHEBI:33019"/>
        <dbReference type="ChEBI" id="CHEBI:61560"/>
        <dbReference type="ChEBI" id="CHEBI:173112"/>
        <dbReference type="EC" id="2.7.7.7"/>
    </reaction>
</comment>
<sequence>MAYADFVHLRVHTAYSLSEGAIKAKELVELCKKHDMPAAAITDSSNMFGALEFSLTAKGAGVQPIMGTQLMVARPDADKRTGAIVPEPDQLVLIAQNQKGYMNLMHLISHAFMETETGLTPQVTLADLERSNEGLIALSAGPKGAVGRLLLENRNADAEAIFTRLANLFQDRFYAELMRHGLPEEQAVEERLIDLAYKHDVPLVATNEAFFAADDMYVPHDALICIAEGAYVSQSERRRLTAEHRFKSADEMKRLFADIPEAIQNTLIIAQRCSWFVEPIAPILPPFDTGDGRSETEELRHQSEVGLEGRLEKHVFTVDMDDARRDEVAKPYRERLEYELGIIEQMGFPGYFLIVADFIMWAKNQNIPVGPGRGSGAGSVVAWVLTITDLDPLRWGLLFERFLNPERVSMPDFDVDFCQDKRDKVITYVQDKYGRDKVAQIITFGKLQARAALRDVGRVLQMPYPQVDRLCKLVPNNPAKPTSLPEAIAQEPQLREMARTDEAVDNLLNIAQKIEGLFRHASTHAAGVVIGDRPLDQLVPLYRDPRSDMPVTQFNMKFVEQAGLVKFDFLGLKTLTVLERACEFIRSSGISINLSEVPLDDKASFELLGRGDTVGVFQLESTGMRDVLKRMKPDRFEDIIAVVALYRPGPMENIPSYILRKKGEETPDYMHPLIEDILKETYGIMIYQEQVMQIAQQLSGYSLGGADLLRRAMGKKIQAEMDAQRKIFVEGAVKNDVKAEKADEIFDQVNKFAGYGFNKSHAAAYALVAYHTAYLKANYPVEFMAATMTYDISNTDKLNIFRQELSRLEIPLLVPDINKSYAEFMVETMDDGNKAVRYAMAAVKNVGEQAIENITNERNENGPFNNLTDFVGRVDSKTINKRLVENLSKAGAFDSLSPNRQQVFLGAENIVRNISAAAHERESDQVNLFGGDDNTTMIDLALPKVPDWPELEKLKHEFDAIGFYLSAHPIDTYTQILKRLRAVNIAEAIEQTKKYKGQGGPLKIGAIVVGKQERISKKGSKFAFVQISDAHGTIEAMVFSNVLLASREILESNVPLLATLTGEVKPDDDEPRFLLQAVTPLDDAASLTDTGLKLYINSDKPLDPLKTILDNHAVKGRGRISVVLGLKDGQELELELPKGYTVSPSIRQAIKAIEGIDLEEV</sequence>
<dbReference type="InterPro" id="IPR040982">
    <property type="entry name" value="DNA_pol3_finger"/>
</dbReference>
<evidence type="ECO:0000256" key="6">
    <source>
        <dbReference type="ARBA" id="ARBA00022679"/>
    </source>
</evidence>
<dbReference type="InterPro" id="IPR004805">
    <property type="entry name" value="DnaE2/DnaE/PolC"/>
</dbReference>